<evidence type="ECO:0000313" key="3">
    <source>
        <dbReference type="Proteomes" id="UP000256661"/>
    </source>
</evidence>
<sequence length="275" mass="30863">MALKGRRAKAGDELGLYHINPWETASLSQEIDQYFLHGIAVKPGATVLDVGANIGVFSAHVHRMLDGDVRIFACEPLPPIYATLERNARERLGGKVTALPYGISSRDEELEFTYFPLFTMFSSMYRDKSNMAAEKKRIAATVFDYVKEGHAGPVLKRVPSFAVRLGVERRLRGLQEMQTHKVRVRPLSDLIDEHGIDRIDLLKIDVEGAEIEALRGIEERHWPLIRQAVIEVEGWEENRTTVEEFFTSRGYEVFADPGLVASADIGVVYAIAPPD</sequence>
<keyword evidence="2" id="KW-0489">Methyltransferase</keyword>
<dbReference type="Pfam" id="PF05050">
    <property type="entry name" value="Methyltransf_21"/>
    <property type="match status" value="1"/>
</dbReference>
<dbReference type="RefSeq" id="WP_116022310.1">
    <property type="nucleotide sequence ID" value="NZ_QTTT01000001.1"/>
</dbReference>
<dbReference type="Proteomes" id="UP000256661">
    <property type="component" value="Unassembled WGS sequence"/>
</dbReference>
<keyword evidence="3" id="KW-1185">Reference proteome</keyword>
<dbReference type="InterPro" id="IPR052514">
    <property type="entry name" value="SAM-dependent_MTase"/>
</dbReference>
<reference evidence="2 3" key="1">
    <citation type="submission" date="2018-08" db="EMBL/GenBank/DDBJ databases">
        <title>Sequencing the genomes of 1000 actinobacteria strains.</title>
        <authorList>
            <person name="Klenk H.-P."/>
        </authorList>
    </citation>
    <scope>NUCLEOTIDE SEQUENCE [LARGE SCALE GENOMIC DNA]</scope>
    <source>
        <strain evidence="2 3">DSM 43927</strain>
    </source>
</reference>
<evidence type="ECO:0000313" key="2">
    <source>
        <dbReference type="EMBL" id="REE96705.1"/>
    </source>
</evidence>
<dbReference type="EMBL" id="QTTT01000001">
    <property type="protein sequence ID" value="REE96705.1"/>
    <property type="molecule type" value="Genomic_DNA"/>
</dbReference>
<dbReference type="GO" id="GO:0032259">
    <property type="term" value="P:methylation"/>
    <property type="evidence" value="ECO:0007669"/>
    <property type="project" value="UniProtKB-KW"/>
</dbReference>
<gene>
    <name evidence="2" type="ORF">DFJ69_2152</name>
</gene>
<dbReference type="InterPro" id="IPR006342">
    <property type="entry name" value="FkbM_mtfrase"/>
</dbReference>
<name>A0A3D9SUM6_9ACTN</name>
<keyword evidence="2" id="KW-0808">Transferase</keyword>
<feature type="domain" description="Methyltransferase FkbM" evidence="1">
    <location>
        <begin position="49"/>
        <end position="252"/>
    </location>
</feature>
<dbReference type="GO" id="GO:0008168">
    <property type="term" value="F:methyltransferase activity"/>
    <property type="evidence" value="ECO:0007669"/>
    <property type="project" value="UniProtKB-KW"/>
</dbReference>
<dbReference type="PANTHER" id="PTHR34203:SF15">
    <property type="entry name" value="SLL1173 PROTEIN"/>
    <property type="match status" value="1"/>
</dbReference>
<organism evidence="2 3">
    <name type="scientific">Thermomonospora umbrina</name>
    <dbReference type="NCBI Taxonomy" id="111806"/>
    <lineage>
        <taxon>Bacteria</taxon>
        <taxon>Bacillati</taxon>
        <taxon>Actinomycetota</taxon>
        <taxon>Actinomycetes</taxon>
        <taxon>Streptosporangiales</taxon>
        <taxon>Thermomonosporaceae</taxon>
        <taxon>Thermomonospora</taxon>
    </lineage>
</organism>
<accession>A0A3D9SUM6</accession>
<dbReference type="NCBIfam" id="TIGR01444">
    <property type="entry name" value="fkbM_fam"/>
    <property type="match status" value="1"/>
</dbReference>
<dbReference type="Gene3D" id="3.40.50.150">
    <property type="entry name" value="Vaccinia Virus protein VP39"/>
    <property type="match status" value="1"/>
</dbReference>
<evidence type="ECO:0000259" key="1">
    <source>
        <dbReference type="Pfam" id="PF05050"/>
    </source>
</evidence>
<dbReference type="OrthoDB" id="424472at2"/>
<dbReference type="AlphaFoldDB" id="A0A3D9SUM6"/>
<dbReference type="SUPFAM" id="SSF53335">
    <property type="entry name" value="S-adenosyl-L-methionine-dependent methyltransferases"/>
    <property type="match status" value="1"/>
</dbReference>
<proteinExistence type="predicted"/>
<dbReference type="PANTHER" id="PTHR34203">
    <property type="entry name" value="METHYLTRANSFERASE, FKBM FAMILY PROTEIN"/>
    <property type="match status" value="1"/>
</dbReference>
<protein>
    <submittedName>
        <fullName evidence="2">FkbM family methyltransferase</fullName>
    </submittedName>
</protein>
<dbReference type="InterPro" id="IPR029063">
    <property type="entry name" value="SAM-dependent_MTases_sf"/>
</dbReference>
<comment type="caution">
    <text evidence="2">The sequence shown here is derived from an EMBL/GenBank/DDBJ whole genome shotgun (WGS) entry which is preliminary data.</text>
</comment>